<dbReference type="WBParaSite" id="sdigi.contig6.g730.t1">
    <property type="protein sequence ID" value="sdigi.contig6.g730.t1"/>
    <property type="gene ID" value="sdigi.contig6.g730"/>
</dbReference>
<feature type="transmembrane region" description="Helical" evidence="1">
    <location>
        <begin position="21"/>
        <end position="42"/>
    </location>
</feature>
<protein>
    <submittedName>
        <fullName evidence="3">Uncharacterized protein</fullName>
    </submittedName>
</protein>
<keyword evidence="2" id="KW-1185">Reference proteome</keyword>
<keyword evidence="1" id="KW-0812">Transmembrane</keyword>
<dbReference type="AlphaFoldDB" id="A0A915Q500"/>
<keyword evidence="1" id="KW-0472">Membrane</keyword>
<dbReference type="Proteomes" id="UP000887581">
    <property type="component" value="Unplaced"/>
</dbReference>
<feature type="transmembrane region" description="Helical" evidence="1">
    <location>
        <begin position="48"/>
        <end position="69"/>
    </location>
</feature>
<keyword evidence="1" id="KW-1133">Transmembrane helix</keyword>
<evidence type="ECO:0000313" key="3">
    <source>
        <dbReference type="WBParaSite" id="sdigi.contig6.g730.t1"/>
    </source>
</evidence>
<evidence type="ECO:0000313" key="2">
    <source>
        <dbReference type="Proteomes" id="UP000887581"/>
    </source>
</evidence>
<evidence type="ECO:0000256" key="1">
    <source>
        <dbReference type="SAM" id="Phobius"/>
    </source>
</evidence>
<reference evidence="3" key="1">
    <citation type="submission" date="2022-11" db="UniProtKB">
        <authorList>
            <consortium name="WormBaseParasite"/>
        </authorList>
    </citation>
    <scope>IDENTIFICATION</scope>
</reference>
<sequence>MPIQSAISMEKRTSKTSLGGQLFLCMTGSLLSCSICAWLAAFSKDIQWRRLLFAAGAALCALLFAVLGIQTIRKAKQSPLEVTIPNLAGRRSTTIKISRKSMCESCLNREENGSGSTRQLQNSALKAEDAVNAMVERTSSISNV</sequence>
<proteinExistence type="predicted"/>
<organism evidence="2 3">
    <name type="scientific">Setaria digitata</name>
    <dbReference type="NCBI Taxonomy" id="48799"/>
    <lineage>
        <taxon>Eukaryota</taxon>
        <taxon>Metazoa</taxon>
        <taxon>Ecdysozoa</taxon>
        <taxon>Nematoda</taxon>
        <taxon>Chromadorea</taxon>
        <taxon>Rhabditida</taxon>
        <taxon>Spirurina</taxon>
        <taxon>Spiruromorpha</taxon>
        <taxon>Filarioidea</taxon>
        <taxon>Setariidae</taxon>
        <taxon>Setaria</taxon>
    </lineage>
</organism>
<accession>A0A915Q500</accession>
<name>A0A915Q500_9BILA</name>